<evidence type="ECO:0000259" key="1">
    <source>
        <dbReference type="Pfam" id="PF13304"/>
    </source>
</evidence>
<name>A0A6B0K856_FRATU</name>
<feature type="domain" description="ATPase AAA-type core" evidence="1">
    <location>
        <begin position="44"/>
        <end position="115"/>
    </location>
</feature>
<proteinExistence type="predicted"/>
<dbReference type="EMBL" id="VJDK01000031">
    <property type="protein sequence ID" value="MWY74578.1"/>
    <property type="molecule type" value="Genomic_DNA"/>
</dbReference>
<dbReference type="GO" id="GO:0016887">
    <property type="term" value="F:ATP hydrolysis activity"/>
    <property type="evidence" value="ECO:0007669"/>
    <property type="project" value="InterPro"/>
</dbReference>
<organism evidence="2">
    <name type="scientific">Francisella tularensis</name>
    <dbReference type="NCBI Taxonomy" id="263"/>
    <lineage>
        <taxon>Bacteria</taxon>
        <taxon>Pseudomonadati</taxon>
        <taxon>Pseudomonadota</taxon>
        <taxon>Gammaproteobacteria</taxon>
        <taxon>Thiotrichales</taxon>
        <taxon>Francisellaceae</taxon>
        <taxon>Francisella</taxon>
    </lineage>
</organism>
<dbReference type="GO" id="GO:0005524">
    <property type="term" value="F:ATP binding"/>
    <property type="evidence" value="ECO:0007669"/>
    <property type="project" value="UniProtKB-KW"/>
</dbReference>
<dbReference type="InterPro" id="IPR003959">
    <property type="entry name" value="ATPase_AAA_core"/>
</dbReference>
<dbReference type="PANTHER" id="PTHR43581">
    <property type="entry name" value="ATP/GTP PHOSPHATASE"/>
    <property type="match status" value="1"/>
</dbReference>
<reference evidence="2" key="1">
    <citation type="submission" date="2019-06" db="EMBL/GenBank/DDBJ databases">
        <title>Phylogeography and genetic diversity of Francisella tularensis subsp. holarctica in France (1947-2018).</title>
        <authorList>
            <person name="Kevin M."/>
            <person name="Madani N."/>
            <person name="Maurin M."/>
        </authorList>
    </citation>
    <scope>NUCLEOTIDE SEQUENCE</scope>
    <source>
        <strain evidence="2">10-1635/5</strain>
        <strain evidence="3">93-11516</strain>
    </source>
</reference>
<dbReference type="Pfam" id="PF13304">
    <property type="entry name" value="AAA_21"/>
    <property type="match status" value="1"/>
</dbReference>
<dbReference type="InterPro" id="IPR027417">
    <property type="entry name" value="P-loop_NTPase"/>
</dbReference>
<evidence type="ECO:0000313" key="3">
    <source>
        <dbReference type="EMBL" id="MXB13792.1"/>
    </source>
</evidence>
<dbReference type="PANTHER" id="PTHR43581:SF2">
    <property type="entry name" value="EXCINUCLEASE ATPASE SUBUNIT"/>
    <property type="match status" value="1"/>
</dbReference>
<dbReference type="AlphaFoldDB" id="A0A6B0K856"/>
<comment type="caution">
    <text evidence="2">The sequence shown here is derived from an EMBL/GenBank/DDBJ whole genome shotgun (WGS) entry which is preliminary data.</text>
</comment>
<keyword evidence="2" id="KW-0547">Nucleotide-binding</keyword>
<dbReference type="Gene3D" id="3.40.50.300">
    <property type="entry name" value="P-loop containing nucleotide triphosphate hydrolases"/>
    <property type="match status" value="1"/>
</dbReference>
<dbReference type="RefSeq" id="WP_010030438.1">
    <property type="nucleotide sequence ID" value="NZ_CP025778.1"/>
</dbReference>
<dbReference type="CDD" id="cd00267">
    <property type="entry name" value="ABC_ATPase"/>
    <property type="match status" value="1"/>
</dbReference>
<sequence>MKEGYSLEELRRILEVYPSNEVFEYFYNALLSEMITDIQIFFNDDNLTIGDLSEGEKKLLLLKAAFEFVAQEDSLFMLDEPDSHIHLDNKKHIIDILEQYKDNRQFIVMTHSPTLTKCIKDLDNDNENRVYVLDNGKNISTSKTKQIEHLVGDFWNSQEQTVFLSSHKNMVLLVEGKHDKEHIINAWKHYKNDYPTLDFDVFSMDCAENISQLLTGLRTSEFQDRKKYVGIFDNDEAGINACNHTQVKYLKNKQSKKCKNKFFAITYSKPENYKEKHWTVESLLPLNKYESIYKKAIETHSFEAKKIDDISHDIQKRVKGMLADESKNYSKQDLIEFKKIFDILNEINNIGKQPQPQPQDISNKEDHIKQKVKEKNEAFRIGNLITEITDAKTYEESFIPIYGSYKNKVIEAKYDLNSKKVVYNDLVGSPSAMANQAVWDMGAPKTSTRNGLTFWKYEKGRDLKDLHEKI</sequence>
<evidence type="ECO:0000313" key="2">
    <source>
        <dbReference type="EMBL" id="MWY74578.1"/>
    </source>
</evidence>
<keyword evidence="2" id="KW-0067">ATP-binding</keyword>
<dbReference type="InterPro" id="IPR051396">
    <property type="entry name" value="Bact_Antivir_Def_Nuclease"/>
</dbReference>
<protein>
    <submittedName>
        <fullName evidence="2">ATP-binding protein</fullName>
    </submittedName>
</protein>
<dbReference type="SUPFAM" id="SSF52540">
    <property type="entry name" value="P-loop containing nucleoside triphosphate hydrolases"/>
    <property type="match status" value="1"/>
</dbReference>
<gene>
    <name evidence="2" type="ORF">FNB10_05725</name>
    <name evidence="3" type="ORF">FND40_05925</name>
</gene>
<accession>A0A6B0K856</accession>
<dbReference type="EMBL" id="VJIQ01000032">
    <property type="protein sequence ID" value="MXB13792.1"/>
    <property type="molecule type" value="Genomic_DNA"/>
</dbReference>